<reference evidence="1 2" key="1">
    <citation type="submission" date="2016-02" db="EMBL/GenBank/DDBJ databases">
        <title>Genome analysis of coral dinoflagellate symbionts highlights evolutionary adaptations to a symbiotic lifestyle.</title>
        <authorList>
            <person name="Aranda M."/>
            <person name="Li Y."/>
            <person name="Liew Y.J."/>
            <person name="Baumgarten S."/>
            <person name="Simakov O."/>
            <person name="Wilson M."/>
            <person name="Piel J."/>
            <person name="Ashoor H."/>
            <person name="Bougouffa S."/>
            <person name="Bajic V.B."/>
            <person name="Ryu T."/>
            <person name="Ravasi T."/>
            <person name="Bayer T."/>
            <person name="Micklem G."/>
            <person name="Kim H."/>
            <person name="Bhak J."/>
            <person name="Lajeunesse T.C."/>
            <person name="Voolstra C.R."/>
        </authorList>
    </citation>
    <scope>NUCLEOTIDE SEQUENCE [LARGE SCALE GENOMIC DNA]</scope>
    <source>
        <strain evidence="1 2">CCMP2467</strain>
    </source>
</reference>
<sequence>MEATGSNPGNAEVNSFNTANDAMDLKAKFFDRYSTVFAETPVFIGTPGPSCVAKVVLASTLAAVAVVTVPVDSVVPAAVLVAVSMHTVVKDCVVLVTVLVPVANVAVEVDSVVLVSVPVVVAAQVS</sequence>
<comment type="caution">
    <text evidence="1">The sequence shown here is derived from an EMBL/GenBank/DDBJ whole genome shotgun (WGS) entry which is preliminary data.</text>
</comment>
<evidence type="ECO:0000313" key="2">
    <source>
        <dbReference type="Proteomes" id="UP000186817"/>
    </source>
</evidence>
<gene>
    <name evidence="1" type="ORF">AK812_SmicGene45310</name>
</gene>
<dbReference type="EMBL" id="LSRX01002941">
    <property type="protein sequence ID" value="OLP74983.1"/>
    <property type="molecule type" value="Genomic_DNA"/>
</dbReference>
<protein>
    <submittedName>
        <fullName evidence="1">Uncharacterized protein</fullName>
    </submittedName>
</protein>
<name>A0A1Q9BWA3_SYMMI</name>
<organism evidence="1 2">
    <name type="scientific">Symbiodinium microadriaticum</name>
    <name type="common">Dinoflagellate</name>
    <name type="synonym">Zooxanthella microadriatica</name>
    <dbReference type="NCBI Taxonomy" id="2951"/>
    <lineage>
        <taxon>Eukaryota</taxon>
        <taxon>Sar</taxon>
        <taxon>Alveolata</taxon>
        <taxon>Dinophyceae</taxon>
        <taxon>Suessiales</taxon>
        <taxon>Symbiodiniaceae</taxon>
        <taxon>Symbiodinium</taxon>
    </lineage>
</organism>
<keyword evidence="2" id="KW-1185">Reference proteome</keyword>
<dbReference type="Proteomes" id="UP000186817">
    <property type="component" value="Unassembled WGS sequence"/>
</dbReference>
<proteinExistence type="predicted"/>
<accession>A0A1Q9BWA3</accession>
<dbReference type="AlphaFoldDB" id="A0A1Q9BWA3"/>
<evidence type="ECO:0000313" key="1">
    <source>
        <dbReference type="EMBL" id="OLP74983.1"/>
    </source>
</evidence>